<evidence type="ECO:0000256" key="1">
    <source>
        <dbReference type="SAM" id="MobiDB-lite"/>
    </source>
</evidence>
<accession>K5USG5</accession>
<dbReference type="KEGG" id="pco:PHACADRAFT_261477"/>
<feature type="compositionally biased region" description="Basic and acidic residues" evidence="1">
    <location>
        <begin position="14"/>
        <end position="29"/>
    </location>
</feature>
<evidence type="ECO:0000313" key="3">
    <source>
        <dbReference type="Proteomes" id="UP000008370"/>
    </source>
</evidence>
<sequence length="63" mass="6484">MAFTGRCTCSPPRISEKPLKGHRLREATPTRRGGGGGGGDHKATSAPLREEGGPAAGTLSARR</sequence>
<feature type="region of interest" description="Disordered" evidence="1">
    <location>
        <begin position="1"/>
        <end position="63"/>
    </location>
</feature>
<reference evidence="2 3" key="1">
    <citation type="journal article" date="2012" name="BMC Genomics">
        <title>Comparative genomics of the white-rot fungi, Phanerochaete carnosa and P. chrysosporium, to elucidate the genetic basis of the distinct wood types they colonize.</title>
        <authorList>
            <person name="Suzuki H."/>
            <person name="MacDonald J."/>
            <person name="Syed K."/>
            <person name="Salamov A."/>
            <person name="Hori C."/>
            <person name="Aerts A."/>
            <person name="Henrissat B."/>
            <person name="Wiebenga A."/>
            <person name="vanKuyk P.A."/>
            <person name="Barry K."/>
            <person name="Lindquist E."/>
            <person name="LaButti K."/>
            <person name="Lapidus A."/>
            <person name="Lucas S."/>
            <person name="Coutinho P."/>
            <person name="Gong Y."/>
            <person name="Samejima M."/>
            <person name="Mahadevan R."/>
            <person name="Abou-Zaid M."/>
            <person name="de Vries R.P."/>
            <person name="Igarashi K."/>
            <person name="Yadav J.S."/>
            <person name="Grigoriev I.V."/>
            <person name="Master E.R."/>
        </authorList>
    </citation>
    <scope>NUCLEOTIDE SEQUENCE [LARGE SCALE GENOMIC DNA]</scope>
    <source>
        <strain evidence="2 3">HHB-10118-sp</strain>
    </source>
</reference>
<dbReference type="RefSeq" id="XP_007399156.1">
    <property type="nucleotide sequence ID" value="XM_007399094.1"/>
</dbReference>
<dbReference type="EMBL" id="JH930475">
    <property type="protein sequence ID" value="EKM52826.1"/>
    <property type="molecule type" value="Genomic_DNA"/>
</dbReference>
<proteinExistence type="predicted"/>
<organism evidence="2 3">
    <name type="scientific">Phanerochaete carnosa (strain HHB-10118-sp)</name>
    <name type="common">White-rot fungus</name>
    <name type="synonym">Peniophora carnosa</name>
    <dbReference type="NCBI Taxonomy" id="650164"/>
    <lineage>
        <taxon>Eukaryota</taxon>
        <taxon>Fungi</taxon>
        <taxon>Dikarya</taxon>
        <taxon>Basidiomycota</taxon>
        <taxon>Agaricomycotina</taxon>
        <taxon>Agaricomycetes</taxon>
        <taxon>Polyporales</taxon>
        <taxon>Phanerochaetaceae</taxon>
        <taxon>Phanerochaete</taxon>
    </lineage>
</organism>
<dbReference type="AlphaFoldDB" id="K5USG5"/>
<name>K5USG5_PHACS</name>
<feature type="compositionally biased region" description="Basic and acidic residues" evidence="1">
    <location>
        <begin position="39"/>
        <end position="52"/>
    </location>
</feature>
<gene>
    <name evidence="2" type="ORF">PHACADRAFT_261477</name>
</gene>
<evidence type="ECO:0000313" key="2">
    <source>
        <dbReference type="EMBL" id="EKM52826.1"/>
    </source>
</evidence>
<dbReference type="InParanoid" id="K5USG5"/>
<dbReference type="Proteomes" id="UP000008370">
    <property type="component" value="Unassembled WGS sequence"/>
</dbReference>
<protein>
    <submittedName>
        <fullName evidence="2">Uncharacterized protein</fullName>
    </submittedName>
</protein>
<dbReference type="GeneID" id="18918003"/>
<dbReference type="HOGENOM" id="CLU_2886565_0_0_1"/>
<keyword evidence="3" id="KW-1185">Reference proteome</keyword>